<dbReference type="AlphaFoldDB" id="A0A165AXT0"/>
<dbReference type="RefSeq" id="XP_040757602.1">
    <property type="nucleotide sequence ID" value="XM_040907429.1"/>
</dbReference>
<sequence>MSGGTVAVTLGRDVLFKICDHLDMDTLLHTSEDFSILDPPQCTNRIAQWARLLTKCDTIELMRSSELTALYPLTRTWTGLLRNFISADIACSAKWHQTRLSRELYGARYIDDDEWLSANILFMCGYDFDTHVQNWETDAPCHRWSCINQPCTFDDGGSLRLHFTNSDALPSTIGATCGECVWCIEGWPCCSDCVGDLGNEFVQLSDMQWDLDEYMWYY</sequence>
<keyword evidence="2" id="KW-1185">Reference proteome</keyword>
<reference evidence="1 2" key="1">
    <citation type="journal article" date="2016" name="Mol. Biol. Evol.">
        <title>Comparative Genomics of Early-Diverging Mushroom-Forming Fungi Provides Insights into the Origins of Lignocellulose Decay Capabilities.</title>
        <authorList>
            <person name="Nagy L.G."/>
            <person name="Riley R."/>
            <person name="Tritt A."/>
            <person name="Adam C."/>
            <person name="Daum C."/>
            <person name="Floudas D."/>
            <person name="Sun H."/>
            <person name="Yadav J.S."/>
            <person name="Pangilinan J."/>
            <person name="Larsson K.H."/>
            <person name="Matsuura K."/>
            <person name="Barry K."/>
            <person name="Labutti K."/>
            <person name="Kuo R."/>
            <person name="Ohm R.A."/>
            <person name="Bhattacharya S.S."/>
            <person name="Shirouzu T."/>
            <person name="Yoshinaga Y."/>
            <person name="Martin F.M."/>
            <person name="Grigoriev I.V."/>
            <person name="Hibbett D.S."/>
        </authorList>
    </citation>
    <scope>NUCLEOTIDE SEQUENCE [LARGE SCALE GENOMIC DNA]</scope>
    <source>
        <strain evidence="1 2">93-53</strain>
    </source>
</reference>
<accession>A0A165AXT0</accession>
<dbReference type="InParanoid" id="A0A165AXT0"/>
<evidence type="ECO:0000313" key="1">
    <source>
        <dbReference type="EMBL" id="KZS99861.1"/>
    </source>
</evidence>
<dbReference type="Proteomes" id="UP000076871">
    <property type="component" value="Unassembled WGS sequence"/>
</dbReference>
<gene>
    <name evidence="1" type="ORF">LAESUDRAFT_718465</name>
</gene>
<dbReference type="GeneID" id="63824458"/>
<dbReference type="EMBL" id="KV427710">
    <property type="protein sequence ID" value="KZS99861.1"/>
    <property type="molecule type" value="Genomic_DNA"/>
</dbReference>
<evidence type="ECO:0000313" key="2">
    <source>
        <dbReference type="Proteomes" id="UP000076871"/>
    </source>
</evidence>
<protein>
    <submittedName>
        <fullName evidence="1">Uncharacterized protein</fullName>
    </submittedName>
</protein>
<organism evidence="1 2">
    <name type="scientific">Laetiporus sulphureus 93-53</name>
    <dbReference type="NCBI Taxonomy" id="1314785"/>
    <lineage>
        <taxon>Eukaryota</taxon>
        <taxon>Fungi</taxon>
        <taxon>Dikarya</taxon>
        <taxon>Basidiomycota</taxon>
        <taxon>Agaricomycotina</taxon>
        <taxon>Agaricomycetes</taxon>
        <taxon>Polyporales</taxon>
        <taxon>Laetiporus</taxon>
    </lineage>
</organism>
<proteinExistence type="predicted"/>
<name>A0A165AXT0_9APHY</name>